<evidence type="ECO:0000256" key="1">
    <source>
        <dbReference type="SAM" id="MobiDB-lite"/>
    </source>
</evidence>
<feature type="compositionally biased region" description="Gly residues" evidence="1">
    <location>
        <begin position="136"/>
        <end position="145"/>
    </location>
</feature>
<keyword evidence="2" id="KW-0732">Signal</keyword>
<feature type="domain" description="Neurotransmitter-gated ion-channel ligand-binding" evidence="3">
    <location>
        <begin position="59"/>
        <end position="99"/>
    </location>
</feature>
<feature type="region of interest" description="Disordered" evidence="1">
    <location>
        <begin position="106"/>
        <end position="159"/>
    </location>
</feature>
<feature type="chain" id="PRO_5014418341" evidence="2">
    <location>
        <begin position="30"/>
        <end position="159"/>
    </location>
</feature>
<dbReference type="AlphaFoldDB" id="A0A2J8X542"/>
<evidence type="ECO:0000313" key="4">
    <source>
        <dbReference type="EMBL" id="PNJ77147.1"/>
    </source>
</evidence>
<dbReference type="InterPro" id="IPR006202">
    <property type="entry name" value="Neur_chan_lig-bd"/>
</dbReference>
<organism evidence="4">
    <name type="scientific">Pongo abelii</name>
    <name type="common">Sumatran orangutan</name>
    <name type="synonym">Pongo pygmaeus abelii</name>
    <dbReference type="NCBI Taxonomy" id="9601"/>
    <lineage>
        <taxon>Eukaryota</taxon>
        <taxon>Metazoa</taxon>
        <taxon>Chordata</taxon>
        <taxon>Craniata</taxon>
        <taxon>Vertebrata</taxon>
        <taxon>Euteleostomi</taxon>
        <taxon>Mammalia</taxon>
        <taxon>Eutheria</taxon>
        <taxon>Euarchontoglires</taxon>
        <taxon>Primates</taxon>
        <taxon>Haplorrhini</taxon>
        <taxon>Catarrhini</taxon>
        <taxon>Hominidae</taxon>
        <taxon>Pongo</taxon>
    </lineage>
</organism>
<dbReference type="SUPFAM" id="SSF63712">
    <property type="entry name" value="Nicotinic receptor ligand binding domain-like"/>
    <property type="match status" value="1"/>
</dbReference>
<accession>A0A2J8X542</accession>
<dbReference type="EMBL" id="NDHI03003372">
    <property type="protein sequence ID" value="PNJ77147.1"/>
    <property type="molecule type" value="Genomic_DNA"/>
</dbReference>
<dbReference type="GO" id="GO:0016020">
    <property type="term" value="C:membrane"/>
    <property type="evidence" value="ECO:0007669"/>
    <property type="project" value="InterPro"/>
</dbReference>
<comment type="caution">
    <text evidence="4">The sequence shown here is derived from an EMBL/GenBank/DDBJ whole genome shotgun (WGS) entry which is preliminary data.</text>
</comment>
<proteinExistence type="predicted"/>
<evidence type="ECO:0000259" key="3">
    <source>
        <dbReference type="Pfam" id="PF02931"/>
    </source>
</evidence>
<name>A0A2J8X542_PONAB</name>
<dbReference type="GO" id="GO:0005230">
    <property type="term" value="F:extracellular ligand-gated monoatomic ion channel activity"/>
    <property type="evidence" value="ECO:0007669"/>
    <property type="project" value="InterPro"/>
</dbReference>
<feature type="region of interest" description="Disordered" evidence="1">
    <location>
        <begin position="27"/>
        <end position="57"/>
    </location>
</feature>
<dbReference type="Gene3D" id="2.70.170.10">
    <property type="entry name" value="Neurotransmitter-gated ion-channel ligand-binding domain"/>
    <property type="match status" value="1"/>
</dbReference>
<dbReference type="InterPro" id="IPR036734">
    <property type="entry name" value="Neur_chan_lig-bd_sf"/>
</dbReference>
<reference evidence="4" key="1">
    <citation type="submission" date="2017-12" db="EMBL/GenBank/DDBJ databases">
        <title>High-resolution comparative analysis of great ape genomes.</title>
        <authorList>
            <person name="Pollen A."/>
            <person name="Hastie A."/>
            <person name="Hormozdiari F."/>
            <person name="Dougherty M."/>
            <person name="Liu R."/>
            <person name="Chaisson M."/>
            <person name="Hoppe E."/>
            <person name="Hill C."/>
            <person name="Pang A."/>
            <person name="Hillier L."/>
            <person name="Baker C."/>
            <person name="Armstrong J."/>
            <person name="Shendure J."/>
            <person name="Paten B."/>
            <person name="Wilson R."/>
            <person name="Chao H."/>
            <person name="Schneider V."/>
            <person name="Ventura M."/>
            <person name="Kronenberg Z."/>
            <person name="Murali S."/>
            <person name="Gordon D."/>
            <person name="Cantsilieris S."/>
            <person name="Munson K."/>
            <person name="Nelson B."/>
            <person name="Raja A."/>
            <person name="Underwood J."/>
            <person name="Diekhans M."/>
            <person name="Fiddes I."/>
            <person name="Haussler D."/>
            <person name="Eichler E."/>
        </authorList>
    </citation>
    <scope>NUCLEOTIDE SEQUENCE [LARGE SCALE GENOMIC DNA]</scope>
    <source>
        <strain evidence="4">Susie</strain>
    </source>
</reference>
<gene>
    <name evidence="4" type="ORF">CR201_G0005222</name>
</gene>
<protein>
    <submittedName>
        <fullName evidence="4">CHRNA2 isoform 9</fullName>
    </submittedName>
</protein>
<feature type="signal peptide" evidence="2">
    <location>
        <begin position="1"/>
        <end position="29"/>
    </location>
</feature>
<sequence length="159" mass="17058">MGRSCPVFLSFTKFSLWWLLLTPAGGEEAKRPPPGAPGDPLSSPSPTALPQGGSHTEAEDRLFKHLFRGYNRWARPVPNTSDVVIVRFGLSIAQLIDVVRLSSHRWPRGRRSQTTHRFPPDPSSTPSLPSRTAVTWGGGGDGSSQGGYTLPSPSSGAPS</sequence>
<evidence type="ECO:0000256" key="2">
    <source>
        <dbReference type="SAM" id="SignalP"/>
    </source>
</evidence>
<dbReference type="Pfam" id="PF02931">
    <property type="entry name" value="Neur_chan_LBD"/>
    <property type="match status" value="1"/>
</dbReference>